<dbReference type="InterPro" id="IPR053192">
    <property type="entry name" value="Vacuole_Formation_Reg"/>
</dbReference>
<evidence type="ECO:0000256" key="5">
    <source>
        <dbReference type="SAM" id="MobiDB-lite"/>
    </source>
</evidence>
<evidence type="ECO:0000259" key="6">
    <source>
        <dbReference type="PROSITE" id="PS50081"/>
    </source>
</evidence>
<proteinExistence type="predicted"/>
<protein>
    <submittedName>
        <fullName evidence="7">DC1</fullName>
    </submittedName>
</protein>
<dbReference type="SMART" id="SM00249">
    <property type="entry name" value="PHD"/>
    <property type="match status" value="4"/>
</dbReference>
<feature type="region of interest" description="Disordered" evidence="5">
    <location>
        <begin position="32"/>
        <end position="121"/>
    </location>
</feature>
<sequence length="691" mass="79473">MDSGGDDLPLQPLFFCPAARIKFHELKLKMQNHDDDGAEDEDNGDDKEDGDGDEDDDGDDDNENNDDDEDDDDDDGDDDNEDDDEDGDCDDDDDKDDDDLLLPINSSPHFPSTRSGDQQGESLLDCDHPDVCKLHVVPLFWCNNKETSTIEFECGACKMTTLCESYLACLQCQKKFHKECVESPPEIKHPSHPFHSLRLCSFQTIFTSGCCGKITFGMFYQCTTCNLSMHPVCAMRPVPLVVDYPKSHPHPLSFFPTQASTVCHICAHIKQLDPTYVCIPCVFVIHKGCMGFPHIIRISRHPHRISFTSSLPSTTLSCGVCHQQVDNNYGAYSCNKCDAYFVHSKCASHPKVWDGKELEGVPEEDDLIDDGEPFVRITDGIIHHPFHSHHLRHEMNLTYDEKKYCQGCALPIYEGQFYSCMECDFILHESCANAPRMKRYPLYPHPLTLKFATIRHSYTGQFRCNECGRHGNGFFYEHHGEDRIFRLDLRCASITEPLEYQGHEHPLFLLWDDKERQTRCQMCKNISFCSKLFCLECDYSLCFRCVTFPYKVRYKHDSHFLTSCDRKEASDELDWCDVCEGKIEEVKEKEYHWTNKKTELRFYKCNDCSTALHVDCLLGVDMYMKPIADYISVIRLTSKGTKRKDLWILLNNSPTRPICTRCLCRCPFPIFFRGHTTIFCSLYCSEDRSSN</sequence>
<dbReference type="PANTHER" id="PTHR32410">
    <property type="entry name" value="CYSTEINE/HISTIDINE-RICH C1 DOMAIN FAMILY PROTEIN"/>
    <property type="match status" value="1"/>
</dbReference>
<dbReference type="Pfam" id="PF22926">
    <property type="entry name" value="C1-like_CT"/>
    <property type="match status" value="1"/>
</dbReference>
<gene>
    <name evidence="7" type="ORF">ISN45_Aa08g019340</name>
</gene>
<evidence type="ECO:0000256" key="3">
    <source>
        <dbReference type="ARBA" id="ARBA00022771"/>
    </source>
</evidence>
<keyword evidence="4" id="KW-0862">Zinc</keyword>
<dbReference type="PANTHER" id="PTHR32410:SF153">
    <property type="entry name" value="CHP-RICH ZINC FINGER PROTEIN-LIKE-RELATED"/>
    <property type="match status" value="1"/>
</dbReference>
<evidence type="ECO:0000313" key="7">
    <source>
        <dbReference type="EMBL" id="KAG7534371.1"/>
    </source>
</evidence>
<dbReference type="InterPro" id="IPR002219">
    <property type="entry name" value="PKC_DAG/PE"/>
</dbReference>
<reference evidence="7 8" key="1">
    <citation type="submission" date="2020-12" db="EMBL/GenBank/DDBJ databases">
        <title>Concerted genomic and epigenomic changes stabilize Arabidopsis allopolyploids.</title>
        <authorList>
            <person name="Chen Z."/>
        </authorList>
    </citation>
    <scope>NUCLEOTIDE SEQUENCE [LARGE SCALE GENOMIC DNA]</scope>
    <source>
        <strain evidence="7">Allo738</strain>
        <tissue evidence="7">Leaf</tissue>
    </source>
</reference>
<dbReference type="InterPro" id="IPR004146">
    <property type="entry name" value="DC1"/>
</dbReference>
<comment type="caution">
    <text evidence="7">The sequence shown here is derived from an EMBL/GenBank/DDBJ whole genome shotgun (WGS) entry which is preliminary data.</text>
</comment>
<keyword evidence="8" id="KW-1185">Reference proteome</keyword>
<feature type="domain" description="Phorbol-ester/DAG-type" evidence="6">
    <location>
        <begin position="383"/>
        <end position="439"/>
    </location>
</feature>
<evidence type="ECO:0000313" key="8">
    <source>
        <dbReference type="Proteomes" id="UP000694240"/>
    </source>
</evidence>
<name>A0A8T1XT50_9BRAS</name>
<dbReference type="EMBL" id="JAEFBK010000013">
    <property type="protein sequence ID" value="KAG7534371.1"/>
    <property type="molecule type" value="Genomic_DNA"/>
</dbReference>
<dbReference type="Proteomes" id="UP000694240">
    <property type="component" value="Chromosome 13"/>
</dbReference>
<dbReference type="PROSITE" id="PS50081">
    <property type="entry name" value="ZF_DAG_PE_2"/>
    <property type="match status" value="1"/>
</dbReference>
<organism evidence="7 8">
    <name type="scientific">Arabidopsis thaliana x Arabidopsis arenosa</name>
    <dbReference type="NCBI Taxonomy" id="1240361"/>
    <lineage>
        <taxon>Eukaryota</taxon>
        <taxon>Viridiplantae</taxon>
        <taxon>Streptophyta</taxon>
        <taxon>Embryophyta</taxon>
        <taxon>Tracheophyta</taxon>
        <taxon>Spermatophyta</taxon>
        <taxon>Magnoliopsida</taxon>
        <taxon>eudicotyledons</taxon>
        <taxon>Gunneridae</taxon>
        <taxon>Pentapetalae</taxon>
        <taxon>rosids</taxon>
        <taxon>malvids</taxon>
        <taxon>Brassicales</taxon>
        <taxon>Brassicaceae</taxon>
        <taxon>Camelineae</taxon>
        <taxon>Arabidopsis</taxon>
    </lineage>
</organism>
<evidence type="ECO:0000256" key="4">
    <source>
        <dbReference type="ARBA" id="ARBA00022833"/>
    </source>
</evidence>
<dbReference type="InterPro" id="IPR001965">
    <property type="entry name" value="Znf_PHD"/>
</dbReference>
<feature type="compositionally biased region" description="Polar residues" evidence="5">
    <location>
        <begin position="104"/>
        <end position="121"/>
    </location>
</feature>
<dbReference type="GO" id="GO:0008270">
    <property type="term" value="F:zinc ion binding"/>
    <property type="evidence" value="ECO:0007669"/>
    <property type="project" value="UniProtKB-KW"/>
</dbReference>
<evidence type="ECO:0000256" key="2">
    <source>
        <dbReference type="ARBA" id="ARBA00022737"/>
    </source>
</evidence>
<keyword evidence="1" id="KW-0479">Metal-binding</keyword>
<dbReference type="Pfam" id="PF03107">
    <property type="entry name" value="C1_2"/>
    <property type="match status" value="4"/>
</dbReference>
<feature type="compositionally biased region" description="Acidic residues" evidence="5">
    <location>
        <begin position="36"/>
        <end position="100"/>
    </location>
</feature>
<evidence type="ECO:0000256" key="1">
    <source>
        <dbReference type="ARBA" id="ARBA00022723"/>
    </source>
</evidence>
<dbReference type="InterPro" id="IPR054483">
    <property type="entry name" value="DC1-like_CT"/>
</dbReference>
<accession>A0A8T1XT50</accession>
<keyword evidence="2" id="KW-0677">Repeat</keyword>
<dbReference type="AlphaFoldDB" id="A0A8T1XT50"/>
<keyword evidence="3" id="KW-0863">Zinc-finger</keyword>